<dbReference type="InterPro" id="IPR003004">
    <property type="entry name" value="GspF/PilC"/>
</dbReference>
<dbReference type="InterPro" id="IPR018076">
    <property type="entry name" value="T2SS_GspF_dom"/>
</dbReference>
<comment type="similarity">
    <text evidence="2">Belongs to the GSP F family.</text>
</comment>
<dbReference type="Gene3D" id="1.20.81.30">
    <property type="entry name" value="Type II secretion system (T2SS), domain F"/>
    <property type="match status" value="2"/>
</dbReference>
<protein>
    <submittedName>
        <fullName evidence="9">Type II secretion system protein F</fullName>
    </submittedName>
</protein>
<proteinExistence type="inferred from homology"/>
<dbReference type="Pfam" id="PF00482">
    <property type="entry name" value="T2SSF"/>
    <property type="match status" value="2"/>
</dbReference>
<dbReference type="Proteomes" id="UP000193870">
    <property type="component" value="Unassembled WGS sequence"/>
</dbReference>
<dbReference type="PANTHER" id="PTHR30012:SF0">
    <property type="entry name" value="TYPE II SECRETION SYSTEM PROTEIN F-RELATED"/>
    <property type="match status" value="1"/>
</dbReference>
<name>A0A1Y5T685_9RHOB</name>
<keyword evidence="6 7" id="KW-0472">Membrane</keyword>
<evidence type="ECO:0000256" key="2">
    <source>
        <dbReference type="ARBA" id="ARBA00005745"/>
    </source>
</evidence>
<dbReference type="RefSeq" id="WP_085854721.1">
    <property type="nucleotide sequence ID" value="NZ_FOPF01000008.1"/>
</dbReference>
<dbReference type="OrthoDB" id="9805682at2"/>
<keyword evidence="5 7" id="KW-1133">Transmembrane helix</keyword>
<evidence type="ECO:0000256" key="3">
    <source>
        <dbReference type="ARBA" id="ARBA00022475"/>
    </source>
</evidence>
<dbReference type="GO" id="GO:0015628">
    <property type="term" value="P:protein secretion by the type II secretion system"/>
    <property type="evidence" value="ECO:0007669"/>
    <property type="project" value="TreeGrafter"/>
</dbReference>
<evidence type="ECO:0000256" key="6">
    <source>
        <dbReference type="ARBA" id="ARBA00023136"/>
    </source>
</evidence>
<evidence type="ECO:0000313" key="9">
    <source>
        <dbReference type="EMBL" id="SLN56846.1"/>
    </source>
</evidence>
<keyword evidence="4 7" id="KW-0812">Transmembrane</keyword>
<reference evidence="9 10" key="1">
    <citation type="submission" date="2017-03" db="EMBL/GenBank/DDBJ databases">
        <authorList>
            <person name="Afonso C.L."/>
            <person name="Miller P.J."/>
            <person name="Scott M.A."/>
            <person name="Spackman E."/>
            <person name="Goraichik I."/>
            <person name="Dimitrov K.M."/>
            <person name="Suarez D.L."/>
            <person name="Swayne D.E."/>
        </authorList>
    </citation>
    <scope>NUCLEOTIDE SEQUENCE [LARGE SCALE GENOMIC DNA]</scope>
    <source>
        <strain evidence="9 10">CECT 7066</strain>
    </source>
</reference>
<dbReference type="PANTHER" id="PTHR30012">
    <property type="entry name" value="GENERAL SECRETION PATHWAY PROTEIN"/>
    <property type="match status" value="1"/>
</dbReference>
<feature type="domain" description="Type II secretion system protein GspF" evidence="8">
    <location>
        <begin position="80"/>
        <end position="202"/>
    </location>
</feature>
<organism evidence="9 10">
    <name type="scientific">Palleronia marisminoris</name>
    <dbReference type="NCBI Taxonomy" id="315423"/>
    <lineage>
        <taxon>Bacteria</taxon>
        <taxon>Pseudomonadati</taxon>
        <taxon>Pseudomonadota</taxon>
        <taxon>Alphaproteobacteria</taxon>
        <taxon>Rhodobacterales</taxon>
        <taxon>Roseobacteraceae</taxon>
        <taxon>Palleronia</taxon>
    </lineage>
</organism>
<evidence type="ECO:0000259" key="8">
    <source>
        <dbReference type="Pfam" id="PF00482"/>
    </source>
</evidence>
<accession>A0A1Y5T685</accession>
<gene>
    <name evidence="9" type="primary">epsF_2</name>
    <name evidence="9" type="ORF">PAM7066_02713</name>
</gene>
<sequence length="414" mass="43843">MRATSRIRFKAYRPDGEIETGTLEAVDEADAVRQLRQSGRIPFELGSGGTGGRRTIPAPAKDGVAARGFTLETRLDLGRFFTELSVMLEAGFTIDVAIKAVADAETSRPQKRRAAEIHGRLTEGLSVSQAFAAAPEITDDVAALLASGESSGRLDVVVRTLADTFMRRAARRREVTEALMYPAFLMVVMIFAFLLLSLYLAPALKPVFENAGVPAPAVVRVLLAFGAFVGGPGPLLFAAAGAAMLPMLLWFMTPAGRDAATEALLRVPGLSTGIRSSVNARYLTTMSLLLDNGVPMLEAMRLAAATAATASQHGTLLAARTRVSEGAPFWQAIGATGQFPDPIVALLRLGEKSNILAAMLGRSGLMIDGLLQRRVARLLTFLTPVITLLMGGLVGGLVVSVMTALLSINEIAIQ</sequence>
<feature type="domain" description="Type II secretion system protein GspF" evidence="8">
    <location>
        <begin position="283"/>
        <end position="403"/>
    </location>
</feature>
<evidence type="ECO:0000256" key="1">
    <source>
        <dbReference type="ARBA" id="ARBA00004651"/>
    </source>
</evidence>
<evidence type="ECO:0000256" key="4">
    <source>
        <dbReference type="ARBA" id="ARBA00022692"/>
    </source>
</evidence>
<evidence type="ECO:0000256" key="5">
    <source>
        <dbReference type="ARBA" id="ARBA00022989"/>
    </source>
</evidence>
<evidence type="ECO:0000313" key="10">
    <source>
        <dbReference type="Proteomes" id="UP000193870"/>
    </source>
</evidence>
<comment type="subcellular location">
    <subcellularLocation>
        <location evidence="1">Cell membrane</location>
        <topology evidence="1">Multi-pass membrane protein</topology>
    </subcellularLocation>
</comment>
<dbReference type="GO" id="GO:0005886">
    <property type="term" value="C:plasma membrane"/>
    <property type="evidence" value="ECO:0007669"/>
    <property type="project" value="UniProtKB-SubCell"/>
</dbReference>
<dbReference type="AlphaFoldDB" id="A0A1Y5T685"/>
<dbReference type="InterPro" id="IPR042094">
    <property type="entry name" value="T2SS_GspF_sf"/>
</dbReference>
<keyword evidence="3" id="KW-1003">Cell membrane</keyword>
<feature type="transmembrane region" description="Helical" evidence="7">
    <location>
        <begin position="221"/>
        <end position="251"/>
    </location>
</feature>
<dbReference type="STRING" id="315423.SAMN04488020_1085"/>
<feature type="transmembrane region" description="Helical" evidence="7">
    <location>
        <begin position="381"/>
        <end position="408"/>
    </location>
</feature>
<dbReference type="PRINTS" id="PR00812">
    <property type="entry name" value="BCTERIALGSPF"/>
</dbReference>
<feature type="transmembrane region" description="Helical" evidence="7">
    <location>
        <begin position="178"/>
        <end position="201"/>
    </location>
</feature>
<evidence type="ECO:0000256" key="7">
    <source>
        <dbReference type="SAM" id="Phobius"/>
    </source>
</evidence>
<keyword evidence="10" id="KW-1185">Reference proteome</keyword>
<dbReference type="EMBL" id="FWFV01000008">
    <property type="protein sequence ID" value="SLN56846.1"/>
    <property type="molecule type" value="Genomic_DNA"/>
</dbReference>